<dbReference type="Gene3D" id="2.30.42.10">
    <property type="match status" value="1"/>
</dbReference>
<keyword evidence="13" id="KW-1185">Reference proteome</keyword>
<organism evidence="12 13">
    <name type="scientific">Aliikangiella marina</name>
    <dbReference type="NCBI Taxonomy" id="1712262"/>
    <lineage>
        <taxon>Bacteria</taxon>
        <taxon>Pseudomonadati</taxon>
        <taxon>Pseudomonadota</taxon>
        <taxon>Gammaproteobacteria</taxon>
        <taxon>Oceanospirillales</taxon>
        <taxon>Pleioneaceae</taxon>
        <taxon>Aliikangiella</taxon>
    </lineage>
</organism>
<evidence type="ECO:0000256" key="9">
    <source>
        <dbReference type="SAM" id="MobiDB-lite"/>
    </source>
</evidence>
<evidence type="ECO:0000256" key="4">
    <source>
        <dbReference type="ARBA" id="ARBA00022670"/>
    </source>
</evidence>
<evidence type="ECO:0000256" key="3">
    <source>
        <dbReference type="ARBA" id="ARBA00022490"/>
    </source>
</evidence>
<dbReference type="EMBL" id="VIKR01000002">
    <property type="protein sequence ID" value="TQV75652.1"/>
    <property type="molecule type" value="Genomic_DNA"/>
</dbReference>
<reference evidence="12 13" key="1">
    <citation type="submission" date="2019-06" db="EMBL/GenBank/DDBJ databases">
        <title>Draft genome of Aliikangiella marina GYP-15.</title>
        <authorList>
            <person name="Wang G."/>
        </authorList>
    </citation>
    <scope>NUCLEOTIDE SEQUENCE [LARGE SCALE GENOMIC DNA]</scope>
    <source>
        <strain evidence="12 13">GYP-15</strain>
    </source>
</reference>
<comment type="function">
    <text evidence="7">Degrades oligopeptides.</text>
</comment>
<dbReference type="InterPro" id="IPR028204">
    <property type="entry name" value="Tricorn_C1"/>
</dbReference>
<sequence>MHFSLLKALWIVCLSLVFYSGSSNASTQLLSQPSISEKHLVFVFGGDIWVAQRDGNNPRRLTSHPATELAPKISPDGKTVAFTAYYDRNPDVYLVSIDGGQPKRLTFHPDADMVNGWTPDGQSVVFTSSREILNSRSRQLYEISIAGGYPRKIMEAIAYEGTWNSSATEVAYRPFHTAHGGASGWHLHRGGTTPPIWIINPKTGKTEKLPHNRSNDTNPMWRDNMVYFISDRDNVAANLYAYNRKTQLVSRLTEEVDWNIRSAAIYNNTIVYEVGGILKRLDLDSGQSTNIEVNLTSDSVQLRPQWKNTSGNIERFELSKSGKRAVITARGDIYTVPLEDGSIRNITATDGVRESNGVWSSNGKKIAFISEAFSKKNIVEHQLIIADQTGLGTRQTIDLKSEHYLTLLSWSPDDSHIIFQDNHLRLFGVNLKSKRVFRIDTDQRRAGLDFSFSSDSRWLAYTVSGENYFSQIKLYDFKRNKKYLITDRMSHAHSPVFAKDDYLYFAASTNTGPSQVGLDMSTQERPVRSAIYVAVLAKDGKSPLIPKTGDEETSKTGEDKKSEEEEEAQAIQIDLTGILNRVEALPLPERNYDSLSVADDGALFFVERIQPGVSNELPGSERFATADLKRFDFEKKEAAVVMSDVGTYVMSADGKKLLIMTKGNKLVHGDAKDKLETKSLDTAGMRAFVEPKQEWLQIFNETWWMQKEYFYDPGMHGSDWMAVYKKYRPLLEHVSRREDLNELMVEMIGELEVGHNRVWGGDVHRETAASIGLLGADFAIKNNRYQIVKIYTGERWNPFLKAPLSIPGIGVKEGDYILAINGRTLTAQDNIFSFLEGTNGQQISLTVNAKASSKGAKTIVVEPIDNERMLRHWYWVEKNRRYVEEKTDGKVAYVYLPNTAGAGYTYFNRMFFAQVDKRAVIIDERRNSGGQAANYITDVLSRQYLAGWKDRDGLVFSTPGGAIYGPKVMLIDQDAGSGGDFLPYSFKRMGLGKLIGKRTWGGLIGISANPRLIDGGGLVVPFFRFFTPDSEWRVENEGVAPDIEVDLEPSQVNQGVDTQLDRAIKEVLEQLKSYQPVRLDEAPPMPKELGK</sequence>
<feature type="compositionally biased region" description="Basic and acidic residues" evidence="9">
    <location>
        <begin position="548"/>
        <end position="563"/>
    </location>
</feature>
<evidence type="ECO:0000313" key="12">
    <source>
        <dbReference type="EMBL" id="TQV75652.1"/>
    </source>
</evidence>
<comment type="subcellular location">
    <subcellularLocation>
        <location evidence="1 7">Cytoplasm</location>
    </subcellularLocation>
</comment>
<dbReference type="Pfam" id="PF14684">
    <property type="entry name" value="Tricorn_C1"/>
    <property type="match status" value="1"/>
</dbReference>
<dbReference type="PIRSF" id="PIRSF036421">
    <property type="entry name" value="Tricorn_protease"/>
    <property type="match status" value="1"/>
</dbReference>
<dbReference type="Proteomes" id="UP000317839">
    <property type="component" value="Unassembled WGS sequence"/>
</dbReference>
<dbReference type="InterPro" id="IPR036034">
    <property type="entry name" value="PDZ_sf"/>
</dbReference>
<comment type="similarity">
    <text evidence="2 7">Belongs to the peptidase S41B family.</text>
</comment>
<dbReference type="Pfam" id="PF26550">
    <property type="entry name" value="Tricorn_2nd"/>
    <property type="match status" value="1"/>
</dbReference>
<evidence type="ECO:0000313" key="13">
    <source>
        <dbReference type="Proteomes" id="UP000317839"/>
    </source>
</evidence>
<feature type="domain" description="Tail specific protease" evidence="11">
    <location>
        <begin position="856"/>
        <end position="1046"/>
    </location>
</feature>
<dbReference type="Pfam" id="PF03572">
    <property type="entry name" value="Peptidase_S41"/>
    <property type="match status" value="1"/>
</dbReference>
<accession>A0A545TEJ6</accession>
<dbReference type="PANTHER" id="PTHR43253:SF1">
    <property type="entry name" value="TRICORN PROTEASE HOMOLOG 2-RELATED"/>
    <property type="match status" value="1"/>
</dbReference>
<dbReference type="Gene3D" id="3.30.750.44">
    <property type="match status" value="1"/>
</dbReference>
<keyword evidence="5 7" id="KW-0378">Hydrolase</keyword>
<evidence type="ECO:0000256" key="8">
    <source>
        <dbReference type="PIRSR" id="PIRSR036421-1"/>
    </source>
</evidence>
<dbReference type="InterPro" id="IPR029045">
    <property type="entry name" value="ClpP/crotonase-like_dom_sf"/>
</dbReference>
<evidence type="ECO:0000256" key="7">
    <source>
        <dbReference type="PIRNR" id="PIRNR036421"/>
    </source>
</evidence>
<evidence type="ECO:0000256" key="1">
    <source>
        <dbReference type="ARBA" id="ARBA00004496"/>
    </source>
</evidence>
<keyword evidence="4 7" id="KW-0645">Protease</keyword>
<comment type="caution">
    <text evidence="12">The sequence shown here is derived from an EMBL/GenBank/DDBJ whole genome shotgun (WGS) entry which is preliminary data.</text>
</comment>
<evidence type="ECO:0000256" key="10">
    <source>
        <dbReference type="SAM" id="SignalP"/>
    </source>
</evidence>
<feature type="region of interest" description="Disordered" evidence="9">
    <location>
        <begin position="543"/>
        <end position="566"/>
    </location>
</feature>
<protein>
    <recommendedName>
        <fullName evidence="7">Tricorn protease homolog</fullName>
        <ecNumber evidence="7">3.4.21.-</ecNumber>
    </recommendedName>
</protein>
<dbReference type="SUPFAM" id="SSF50156">
    <property type="entry name" value="PDZ domain-like"/>
    <property type="match status" value="1"/>
</dbReference>
<evidence type="ECO:0000256" key="6">
    <source>
        <dbReference type="ARBA" id="ARBA00022825"/>
    </source>
</evidence>
<dbReference type="AlphaFoldDB" id="A0A545TEJ6"/>
<proteinExistence type="inferred from homology"/>
<dbReference type="CDD" id="cd07562">
    <property type="entry name" value="Peptidase_S41_TRI"/>
    <property type="match status" value="1"/>
</dbReference>
<keyword evidence="3 7" id="KW-0963">Cytoplasm</keyword>
<feature type="active site" description="Nucleophile" evidence="8">
    <location>
        <position position="977"/>
    </location>
</feature>
<dbReference type="Gene3D" id="3.90.226.10">
    <property type="entry name" value="2-enoyl-CoA Hydratase, Chain A, domain 1"/>
    <property type="match status" value="1"/>
</dbReference>
<dbReference type="SUPFAM" id="SSF69304">
    <property type="entry name" value="Tricorn protease N-terminal domain"/>
    <property type="match status" value="2"/>
</dbReference>
<gene>
    <name evidence="12" type="ORF">FLL45_11230</name>
</gene>
<feature type="active site" description="Charge relay system" evidence="8">
    <location>
        <position position="755"/>
    </location>
</feature>
<evidence type="ECO:0000259" key="11">
    <source>
        <dbReference type="SMART" id="SM00245"/>
    </source>
</evidence>
<evidence type="ECO:0000256" key="2">
    <source>
        <dbReference type="ARBA" id="ARBA00008524"/>
    </source>
</evidence>
<dbReference type="Gene3D" id="2.130.10.10">
    <property type="entry name" value="YVTN repeat-like/Quinoprotein amine dehydrogenase"/>
    <property type="match status" value="1"/>
</dbReference>
<dbReference type="InterPro" id="IPR015943">
    <property type="entry name" value="WD40/YVTN_repeat-like_dom_sf"/>
</dbReference>
<dbReference type="PANTHER" id="PTHR43253">
    <property type="entry name" value="TRICORN PROTEASE HOMOLOG 2-RELATED"/>
    <property type="match status" value="1"/>
</dbReference>
<dbReference type="Pfam" id="PF26549">
    <property type="entry name" value="Tricorn_N"/>
    <property type="match status" value="1"/>
</dbReference>
<dbReference type="GO" id="GO:0008236">
    <property type="term" value="F:serine-type peptidase activity"/>
    <property type="evidence" value="ECO:0007669"/>
    <property type="project" value="UniProtKB-UniRule"/>
</dbReference>
<dbReference type="SMART" id="SM00245">
    <property type="entry name" value="TSPc"/>
    <property type="match status" value="1"/>
</dbReference>
<dbReference type="GO" id="GO:0006508">
    <property type="term" value="P:proteolysis"/>
    <property type="evidence" value="ECO:0007669"/>
    <property type="project" value="UniProtKB-UniRule"/>
</dbReference>
<dbReference type="InterPro" id="IPR012393">
    <property type="entry name" value="Tricorn_protease"/>
</dbReference>
<feature type="chain" id="PRO_5022055974" description="Tricorn protease homolog" evidence="10">
    <location>
        <begin position="26"/>
        <end position="1091"/>
    </location>
</feature>
<dbReference type="Pfam" id="PF14685">
    <property type="entry name" value="PDZ_Tricorn"/>
    <property type="match status" value="1"/>
</dbReference>
<dbReference type="InterPro" id="IPR005151">
    <property type="entry name" value="Tail-specific_protease"/>
</dbReference>
<name>A0A545TEJ6_9GAMM</name>
<evidence type="ECO:0000256" key="5">
    <source>
        <dbReference type="ARBA" id="ARBA00022801"/>
    </source>
</evidence>
<dbReference type="Gene3D" id="2.120.10.60">
    <property type="entry name" value="Tricorn protease N-terminal domain"/>
    <property type="match status" value="1"/>
</dbReference>
<dbReference type="EC" id="3.4.21.-" evidence="7"/>
<feature type="signal peptide" evidence="10">
    <location>
        <begin position="1"/>
        <end position="25"/>
    </location>
</feature>
<dbReference type="OrthoDB" id="9758793at2"/>
<keyword evidence="6 7" id="KW-0720">Serine protease</keyword>
<dbReference type="GO" id="GO:0005737">
    <property type="term" value="C:cytoplasm"/>
    <property type="evidence" value="ECO:0007669"/>
    <property type="project" value="UniProtKB-SubCell"/>
</dbReference>
<dbReference type="SUPFAM" id="SSF52096">
    <property type="entry name" value="ClpP/crotonase"/>
    <property type="match status" value="1"/>
</dbReference>
<dbReference type="InterPro" id="IPR029414">
    <property type="entry name" value="Tricorn_PDZ"/>
</dbReference>
<keyword evidence="10" id="KW-0732">Signal</keyword>
<feature type="active site" description="Charge relay system" evidence="8">
    <location>
        <position position="1035"/>
    </location>
</feature>